<name>A0A7S3C1T2_9EUKA</name>
<gene>
    <name evidence="1" type="ORF">HERI1096_LOCUS39145</name>
</gene>
<accession>A0A7S3C1T2</accession>
<reference evidence="1" key="1">
    <citation type="submission" date="2021-01" db="EMBL/GenBank/DDBJ databases">
        <authorList>
            <person name="Corre E."/>
            <person name="Pelletier E."/>
            <person name="Niang G."/>
            <person name="Scheremetjew M."/>
            <person name="Finn R."/>
            <person name="Kale V."/>
            <person name="Holt S."/>
            <person name="Cochrane G."/>
            <person name="Meng A."/>
            <person name="Brown T."/>
            <person name="Cohen L."/>
        </authorList>
    </citation>
    <scope>NUCLEOTIDE SEQUENCE</scope>
    <source>
        <strain evidence="1">CCMP281</strain>
    </source>
</reference>
<protein>
    <submittedName>
        <fullName evidence="1">Uncharacterized protein</fullName>
    </submittedName>
</protein>
<dbReference type="EMBL" id="HBHX01070821">
    <property type="protein sequence ID" value="CAE0151810.1"/>
    <property type="molecule type" value="Transcribed_RNA"/>
</dbReference>
<sequence length="267" mass="29047">MIAYDNGYYEVMTIGNALLPEDLLYMVVRFSNLQDYSGLHHNGLWATAQGSQLRGWMRANRRPLLWAEDEFGVLLIDPWVGNASLEGGRITAADVRLFERLWLKYGPTPTADQFAELVAATPARLKLTLPSWQTRQACAAEEADEASMVLGTDGEGSCVYWREIAPASPNWEAMNDGTCEPATETTSARATFASRTSCLAASAGPWGCVGDHKYCALNTTVAGLAVEPMGALDSGEASAQRSGVKWTGLRDSTFDSLQMCEQACNCR</sequence>
<evidence type="ECO:0000313" key="1">
    <source>
        <dbReference type="EMBL" id="CAE0151810.1"/>
    </source>
</evidence>
<proteinExistence type="predicted"/>
<organism evidence="1">
    <name type="scientific">Haptolina ericina</name>
    <dbReference type="NCBI Taxonomy" id="156174"/>
    <lineage>
        <taxon>Eukaryota</taxon>
        <taxon>Haptista</taxon>
        <taxon>Haptophyta</taxon>
        <taxon>Prymnesiophyceae</taxon>
        <taxon>Prymnesiales</taxon>
        <taxon>Prymnesiaceae</taxon>
        <taxon>Haptolina</taxon>
    </lineage>
</organism>
<dbReference type="AlphaFoldDB" id="A0A7S3C1T2"/>